<gene>
    <name evidence="1" type="ORF">H9891_02870</name>
</gene>
<organism evidence="1 2">
    <name type="scientific">Candidatus Salinicoccus stercoripullorum</name>
    <dbReference type="NCBI Taxonomy" id="2838756"/>
    <lineage>
        <taxon>Bacteria</taxon>
        <taxon>Bacillati</taxon>
        <taxon>Bacillota</taxon>
        <taxon>Bacilli</taxon>
        <taxon>Bacillales</taxon>
        <taxon>Staphylococcaceae</taxon>
        <taxon>Salinicoccus</taxon>
    </lineage>
</organism>
<dbReference type="Proteomes" id="UP000823989">
    <property type="component" value="Unassembled WGS sequence"/>
</dbReference>
<evidence type="ECO:0000313" key="2">
    <source>
        <dbReference type="Proteomes" id="UP000823989"/>
    </source>
</evidence>
<reference evidence="1" key="2">
    <citation type="submission" date="2021-04" db="EMBL/GenBank/DDBJ databases">
        <authorList>
            <person name="Gilroy R."/>
        </authorList>
    </citation>
    <scope>NUCLEOTIDE SEQUENCE</scope>
    <source>
        <strain evidence="1">ChiHjej13B12-752</strain>
    </source>
</reference>
<sequence length="73" mass="8501">MSKTDDSNLPGRTILSIEGSVNRITHLLKTDGNYKMLTTVEAKRFNGFPDIWTDTNVRNNEIFLHGEMLWWFL</sequence>
<dbReference type="AlphaFoldDB" id="A0A9D1QFA8"/>
<evidence type="ECO:0000313" key="1">
    <source>
        <dbReference type="EMBL" id="HIW12082.1"/>
    </source>
</evidence>
<accession>A0A9D1QFA8</accession>
<name>A0A9D1QFA8_9STAP</name>
<reference evidence="1" key="1">
    <citation type="journal article" date="2021" name="PeerJ">
        <title>Extensive microbial diversity within the chicken gut microbiome revealed by metagenomics and culture.</title>
        <authorList>
            <person name="Gilroy R."/>
            <person name="Ravi A."/>
            <person name="Getino M."/>
            <person name="Pursley I."/>
            <person name="Horton D.L."/>
            <person name="Alikhan N.F."/>
            <person name="Baker D."/>
            <person name="Gharbi K."/>
            <person name="Hall N."/>
            <person name="Watson M."/>
            <person name="Adriaenssens E.M."/>
            <person name="Foster-Nyarko E."/>
            <person name="Jarju S."/>
            <person name="Secka A."/>
            <person name="Antonio M."/>
            <person name="Oren A."/>
            <person name="Chaudhuri R.R."/>
            <person name="La Ragione R."/>
            <person name="Hildebrand F."/>
            <person name="Pallen M.J."/>
        </authorList>
    </citation>
    <scope>NUCLEOTIDE SEQUENCE</scope>
    <source>
        <strain evidence="1">ChiHjej13B12-752</strain>
    </source>
</reference>
<protein>
    <recommendedName>
        <fullName evidence="3">DNA (cytosine-5-)-methyltransferase</fullName>
    </recommendedName>
</protein>
<proteinExistence type="predicted"/>
<evidence type="ECO:0008006" key="3">
    <source>
        <dbReference type="Google" id="ProtNLM"/>
    </source>
</evidence>
<comment type="caution">
    <text evidence="1">The sequence shown here is derived from an EMBL/GenBank/DDBJ whole genome shotgun (WGS) entry which is preliminary data.</text>
</comment>
<dbReference type="EMBL" id="DXHR01000008">
    <property type="protein sequence ID" value="HIW12082.1"/>
    <property type="molecule type" value="Genomic_DNA"/>
</dbReference>